<gene>
    <name evidence="2" type="ORF">P4O66_000720</name>
</gene>
<proteinExistence type="predicted"/>
<evidence type="ECO:0000313" key="2">
    <source>
        <dbReference type="EMBL" id="KAK1797957.1"/>
    </source>
</evidence>
<dbReference type="AlphaFoldDB" id="A0AAD9E0J6"/>
<dbReference type="EMBL" id="JAROKS010000012">
    <property type="protein sequence ID" value="KAK1797957.1"/>
    <property type="molecule type" value="Genomic_DNA"/>
</dbReference>
<accession>A0AAD9E0J6</accession>
<feature type="region of interest" description="Disordered" evidence="1">
    <location>
        <begin position="81"/>
        <end position="120"/>
    </location>
</feature>
<sequence>MSGDWEEDLCKKALVLVEELCFRSGGYSHSASCQEFSYMMRGRNGQVDTESPEPHGTHRPGRGNHTHPWNMAATFFIHGASSRPRNTEPAPSCEWGHGRDQEGFGSDSSPSGSARVSASSLFGRGGGTGLLACGGGGVNIPGRHWGLRDIPTHAESSRAERASNALWGTLHRHARSLFTRDSAAWERERVGYRHWGQEKEPRDILKVFLQTTIGTTSIKVDAEAPESGVELDREPSVWIGELRNLCG</sequence>
<name>A0AAD9E0J6_9TELE</name>
<keyword evidence="3" id="KW-1185">Reference proteome</keyword>
<evidence type="ECO:0000256" key="1">
    <source>
        <dbReference type="SAM" id="MobiDB-lite"/>
    </source>
</evidence>
<feature type="compositionally biased region" description="Low complexity" evidence="1">
    <location>
        <begin position="106"/>
        <end position="120"/>
    </location>
</feature>
<feature type="region of interest" description="Disordered" evidence="1">
    <location>
        <begin position="44"/>
        <end position="69"/>
    </location>
</feature>
<reference evidence="2" key="1">
    <citation type="submission" date="2023-03" db="EMBL/GenBank/DDBJ databases">
        <title>Electrophorus voltai genome.</title>
        <authorList>
            <person name="Bian C."/>
        </authorList>
    </citation>
    <scope>NUCLEOTIDE SEQUENCE</scope>
    <source>
        <strain evidence="2">CB-2022</strain>
        <tissue evidence="2">Muscle</tissue>
    </source>
</reference>
<protein>
    <submittedName>
        <fullName evidence="2">Uncharacterized protein</fullName>
    </submittedName>
</protein>
<comment type="caution">
    <text evidence="2">The sequence shown here is derived from an EMBL/GenBank/DDBJ whole genome shotgun (WGS) entry which is preliminary data.</text>
</comment>
<organism evidence="2 3">
    <name type="scientific">Electrophorus voltai</name>
    <dbReference type="NCBI Taxonomy" id="2609070"/>
    <lineage>
        <taxon>Eukaryota</taxon>
        <taxon>Metazoa</taxon>
        <taxon>Chordata</taxon>
        <taxon>Craniata</taxon>
        <taxon>Vertebrata</taxon>
        <taxon>Euteleostomi</taxon>
        <taxon>Actinopterygii</taxon>
        <taxon>Neopterygii</taxon>
        <taxon>Teleostei</taxon>
        <taxon>Ostariophysi</taxon>
        <taxon>Gymnotiformes</taxon>
        <taxon>Gymnotoidei</taxon>
        <taxon>Gymnotidae</taxon>
        <taxon>Electrophorus</taxon>
    </lineage>
</organism>
<dbReference type="Proteomes" id="UP001239994">
    <property type="component" value="Unassembled WGS sequence"/>
</dbReference>
<evidence type="ECO:0000313" key="3">
    <source>
        <dbReference type="Proteomes" id="UP001239994"/>
    </source>
</evidence>